<sequence length="369" mass="40704">MKDILKHIPGFRSGKKPKMIVASIYYFICLAALTSSFWTFLAVVALPFVVFSAIDAFRNKSKKSIAALLVSFIIMWIGAFNMPDTQSKESNVVSNAQTQSTTSKKSNTPVKSAVKTTKTDTTSTKTQEIKSPIKLEKATVTHHTDGDTIGVTLENGQYEKVRFIGVNTPESTTKHEQYGEEASNYTKSQLYGKTVYLESDVGNTDTYGRLLRYVWIEPPTEITEDEIRNKMFNAILAYNGYAEQMTVQPNVKYAEYFREFCASARENSRGLWTINPNGTTKGDGISAPSSSSSASSTSSSNNQKTSTIQQQAPTQSSTTNQSETVYVTKTGEKYHRAGCKYLARSQIPISLGDAKSQGYTPCSICNPPQ</sequence>
<keyword evidence="2" id="KW-0812">Transmembrane</keyword>
<feature type="compositionally biased region" description="Polar residues" evidence="1">
    <location>
        <begin position="301"/>
        <end position="323"/>
    </location>
</feature>
<feature type="compositionally biased region" description="Low complexity" evidence="1">
    <location>
        <begin position="286"/>
        <end position="300"/>
    </location>
</feature>
<evidence type="ECO:0000259" key="3">
    <source>
        <dbReference type="PROSITE" id="PS50830"/>
    </source>
</evidence>
<proteinExistence type="predicted"/>
<dbReference type="Proteomes" id="UP001564657">
    <property type="component" value="Unassembled WGS sequence"/>
</dbReference>
<dbReference type="InterPro" id="IPR016071">
    <property type="entry name" value="Staphylococal_nuclease_OB-fold"/>
</dbReference>
<evidence type="ECO:0000256" key="1">
    <source>
        <dbReference type="SAM" id="MobiDB-lite"/>
    </source>
</evidence>
<dbReference type="InterPro" id="IPR035451">
    <property type="entry name" value="Ada-like_dom_sf"/>
</dbReference>
<organism evidence="4 5">
    <name type="scientific">Clostridium moutaii</name>
    <dbReference type="NCBI Taxonomy" id="3240932"/>
    <lineage>
        <taxon>Bacteria</taxon>
        <taxon>Bacillati</taxon>
        <taxon>Bacillota</taxon>
        <taxon>Clostridia</taxon>
        <taxon>Eubacteriales</taxon>
        <taxon>Clostridiaceae</taxon>
        <taxon>Clostridium</taxon>
    </lineage>
</organism>
<reference evidence="4 5" key="1">
    <citation type="submission" date="2024-08" db="EMBL/GenBank/DDBJ databases">
        <title>Clostridium lapicellarii sp. nov., and Clostridium renhuaiense sp. nov., two species isolated from the mud in a fermentation cellar used for producing sauce-flavour Chinese liquors.</title>
        <authorList>
            <person name="Yang F."/>
            <person name="Wang H."/>
            <person name="Chen L.Q."/>
            <person name="Zhou N."/>
            <person name="Lu J.J."/>
            <person name="Pu X.X."/>
            <person name="Wan B."/>
            <person name="Wang L."/>
            <person name="Liu S.J."/>
        </authorList>
    </citation>
    <scope>NUCLEOTIDE SEQUENCE [LARGE SCALE GENOMIC DNA]</scope>
    <source>
        <strain evidence="4 5">MT-5</strain>
    </source>
</reference>
<evidence type="ECO:0000313" key="4">
    <source>
        <dbReference type="EMBL" id="MEY7999430.1"/>
    </source>
</evidence>
<keyword evidence="5" id="KW-1185">Reference proteome</keyword>
<dbReference type="SMART" id="SM00318">
    <property type="entry name" value="SNc"/>
    <property type="match status" value="1"/>
</dbReference>
<feature type="region of interest" description="Disordered" evidence="1">
    <location>
        <begin position="271"/>
        <end position="323"/>
    </location>
</feature>
<gene>
    <name evidence="4" type="ORF">AB8U03_04320</name>
</gene>
<dbReference type="SUPFAM" id="SSF50199">
    <property type="entry name" value="Staphylococcal nuclease"/>
    <property type="match status" value="1"/>
</dbReference>
<dbReference type="RefSeq" id="WP_369703322.1">
    <property type="nucleotide sequence ID" value="NZ_JBGEWD010000003.1"/>
</dbReference>
<feature type="compositionally biased region" description="Low complexity" evidence="1">
    <location>
        <begin position="115"/>
        <end position="125"/>
    </location>
</feature>
<name>A0ABV4BPE3_9CLOT</name>
<dbReference type="EMBL" id="JBGEWD010000003">
    <property type="protein sequence ID" value="MEY7999430.1"/>
    <property type="molecule type" value="Genomic_DNA"/>
</dbReference>
<dbReference type="PROSITE" id="PS50830">
    <property type="entry name" value="TNASE_3"/>
    <property type="match status" value="1"/>
</dbReference>
<dbReference type="Gene3D" id="3.40.10.10">
    <property type="entry name" value="DNA Methylphosphotriester Repair Domain"/>
    <property type="match status" value="1"/>
</dbReference>
<dbReference type="SUPFAM" id="SSF57884">
    <property type="entry name" value="Ada DNA repair protein, N-terminal domain (N-Ada 10)"/>
    <property type="match status" value="1"/>
</dbReference>
<dbReference type="Gene3D" id="2.40.50.90">
    <property type="match status" value="1"/>
</dbReference>
<evidence type="ECO:0000256" key="2">
    <source>
        <dbReference type="SAM" id="Phobius"/>
    </source>
</evidence>
<feature type="compositionally biased region" description="Low complexity" evidence="1">
    <location>
        <begin position="94"/>
        <end position="108"/>
    </location>
</feature>
<keyword evidence="2" id="KW-1133">Transmembrane helix</keyword>
<comment type="caution">
    <text evidence="4">The sequence shown here is derived from an EMBL/GenBank/DDBJ whole genome shotgun (WGS) entry which is preliminary data.</text>
</comment>
<feature type="region of interest" description="Disordered" evidence="1">
    <location>
        <begin position="91"/>
        <end position="125"/>
    </location>
</feature>
<dbReference type="Pfam" id="PF00565">
    <property type="entry name" value="SNase"/>
    <property type="match status" value="1"/>
</dbReference>
<keyword evidence="2" id="KW-0472">Membrane</keyword>
<dbReference type="InterPro" id="IPR035437">
    <property type="entry name" value="SNase_OB-fold_sf"/>
</dbReference>
<feature type="transmembrane region" description="Helical" evidence="2">
    <location>
        <begin position="24"/>
        <end position="53"/>
    </location>
</feature>
<feature type="transmembrane region" description="Helical" evidence="2">
    <location>
        <begin position="65"/>
        <end position="82"/>
    </location>
</feature>
<evidence type="ECO:0000313" key="5">
    <source>
        <dbReference type="Proteomes" id="UP001564657"/>
    </source>
</evidence>
<protein>
    <submittedName>
        <fullName evidence="4">Thermonuclease family protein</fullName>
    </submittedName>
</protein>
<feature type="domain" description="TNase-like" evidence="3">
    <location>
        <begin position="134"/>
        <end position="274"/>
    </location>
</feature>
<accession>A0ABV4BPE3</accession>